<dbReference type="GO" id="GO:0008374">
    <property type="term" value="F:O-acyltransferase activity"/>
    <property type="evidence" value="ECO:0007669"/>
    <property type="project" value="TreeGrafter"/>
</dbReference>
<evidence type="ECO:0000313" key="3">
    <source>
        <dbReference type="EMBL" id="MBH0112978.1"/>
    </source>
</evidence>
<dbReference type="InterPro" id="IPR011004">
    <property type="entry name" value="Trimer_LpxA-like_sf"/>
</dbReference>
<dbReference type="Gene3D" id="2.160.10.10">
    <property type="entry name" value="Hexapeptide repeat proteins"/>
    <property type="match status" value="1"/>
</dbReference>
<name>A0A931HCJ4_9SPHN</name>
<proteinExistence type="inferred from homology"/>
<keyword evidence="4" id="KW-1185">Reference proteome</keyword>
<evidence type="ECO:0000256" key="1">
    <source>
        <dbReference type="ARBA" id="ARBA00007274"/>
    </source>
</evidence>
<dbReference type="CDD" id="cd04647">
    <property type="entry name" value="LbH_MAT_like"/>
    <property type="match status" value="1"/>
</dbReference>
<accession>A0A931HCJ4</accession>
<reference evidence="3" key="1">
    <citation type="submission" date="2020-11" db="EMBL/GenBank/DDBJ databases">
        <title>Novosphingobium aureum sp. nov., a marine bacterium isolated from sediment of a salt flat.</title>
        <authorList>
            <person name="Yoo Y."/>
            <person name="Kim J.-J."/>
        </authorList>
    </citation>
    <scope>NUCLEOTIDE SEQUENCE</scope>
    <source>
        <strain evidence="3">YJ-S2-02</strain>
    </source>
</reference>
<dbReference type="RefSeq" id="WP_197162881.1">
    <property type="nucleotide sequence ID" value="NZ_JADZGI010000001.1"/>
</dbReference>
<dbReference type="SUPFAM" id="SSF51161">
    <property type="entry name" value="Trimeric LpxA-like enzymes"/>
    <property type="match status" value="1"/>
</dbReference>
<dbReference type="PANTHER" id="PTHR23416:SF23">
    <property type="entry name" value="ACETYLTRANSFERASE C18B11.09C-RELATED"/>
    <property type="match status" value="1"/>
</dbReference>
<gene>
    <name evidence="3" type="ORF">I5E68_08450</name>
</gene>
<dbReference type="GO" id="GO:0005829">
    <property type="term" value="C:cytosol"/>
    <property type="evidence" value="ECO:0007669"/>
    <property type="project" value="TreeGrafter"/>
</dbReference>
<dbReference type="Proteomes" id="UP000617634">
    <property type="component" value="Unassembled WGS sequence"/>
</dbReference>
<evidence type="ECO:0000256" key="2">
    <source>
        <dbReference type="ARBA" id="ARBA00022679"/>
    </source>
</evidence>
<keyword evidence="3" id="KW-0012">Acyltransferase</keyword>
<comment type="similarity">
    <text evidence="1">Belongs to the transferase hexapeptide repeat family.</text>
</comment>
<dbReference type="AlphaFoldDB" id="A0A931HCJ4"/>
<dbReference type="InterPro" id="IPR051159">
    <property type="entry name" value="Hexapeptide_acetyltransf"/>
</dbReference>
<keyword evidence="2" id="KW-0808">Transferase</keyword>
<dbReference type="InterPro" id="IPR001451">
    <property type="entry name" value="Hexapep"/>
</dbReference>
<dbReference type="EMBL" id="JADZGI010000001">
    <property type="protein sequence ID" value="MBH0112978.1"/>
    <property type="molecule type" value="Genomic_DNA"/>
</dbReference>
<dbReference type="Pfam" id="PF14602">
    <property type="entry name" value="Hexapep_2"/>
    <property type="match status" value="2"/>
</dbReference>
<dbReference type="PANTHER" id="PTHR23416">
    <property type="entry name" value="SIALIC ACID SYNTHASE-RELATED"/>
    <property type="match status" value="1"/>
</dbReference>
<evidence type="ECO:0000313" key="4">
    <source>
        <dbReference type="Proteomes" id="UP000617634"/>
    </source>
</evidence>
<comment type="caution">
    <text evidence="3">The sequence shown here is derived from an EMBL/GenBank/DDBJ whole genome shotgun (WGS) entry which is preliminary data.</text>
</comment>
<sequence length="246" mass="25755">MSAPSPSSSPLDALAGLLGLDRAALEAAVSGLAGARDDERLSALLPLIAAGACRSEGAEGGENRDAGKDGLASDAQLRAQILRYHASVLMTDRERAEFFGLPQGCRIRERAKILAPEKLVLGRNVWIGEGAVLDAQGGLSIGDGAQIGLGVMVWSHSSHLQAIRGETGRTRDSIVYRETRIGRDCFIAGPSVIAAGVTIGDGAMVSPLTFVDRDVAPGERVSAPRSLARLEARLEALERRLGNPGE</sequence>
<organism evidence="3 4">
    <name type="scientific">Novosphingobium aureum</name>
    <dbReference type="NCBI Taxonomy" id="2792964"/>
    <lineage>
        <taxon>Bacteria</taxon>
        <taxon>Pseudomonadati</taxon>
        <taxon>Pseudomonadota</taxon>
        <taxon>Alphaproteobacteria</taxon>
        <taxon>Sphingomonadales</taxon>
        <taxon>Sphingomonadaceae</taxon>
        <taxon>Novosphingobium</taxon>
    </lineage>
</organism>
<protein>
    <submittedName>
        <fullName evidence="3">Acyltransferase</fullName>
    </submittedName>
</protein>